<proteinExistence type="predicted"/>
<evidence type="ECO:0000313" key="2">
    <source>
        <dbReference type="Proteomes" id="UP000091918"/>
    </source>
</evidence>
<accession>A0A1B7NJD7</accession>
<organism evidence="1 2">
    <name type="scientific">Emergomyces africanus</name>
    <dbReference type="NCBI Taxonomy" id="1955775"/>
    <lineage>
        <taxon>Eukaryota</taxon>
        <taxon>Fungi</taxon>
        <taxon>Dikarya</taxon>
        <taxon>Ascomycota</taxon>
        <taxon>Pezizomycotina</taxon>
        <taxon>Eurotiomycetes</taxon>
        <taxon>Eurotiomycetidae</taxon>
        <taxon>Onygenales</taxon>
        <taxon>Ajellomycetaceae</taxon>
        <taxon>Emergomyces</taxon>
    </lineage>
</organism>
<dbReference type="Proteomes" id="UP000091918">
    <property type="component" value="Unassembled WGS sequence"/>
</dbReference>
<name>A0A1B7NJD7_9EURO</name>
<comment type="caution">
    <text evidence="1">The sequence shown here is derived from an EMBL/GenBank/DDBJ whole genome shotgun (WGS) entry which is preliminary data.</text>
</comment>
<protein>
    <submittedName>
        <fullName evidence="1">Uncharacterized protein</fullName>
    </submittedName>
</protein>
<dbReference type="AlphaFoldDB" id="A0A1B7NJD7"/>
<dbReference type="EMBL" id="LGUA01004009">
    <property type="protein sequence ID" value="OAX76923.1"/>
    <property type="molecule type" value="Genomic_DNA"/>
</dbReference>
<keyword evidence="2" id="KW-1185">Reference proteome</keyword>
<sequence>MGWGNKVNEEQLYSAIYQKISDSFTQALDERGFITRILSDSSADSGDEASGFVTGQRKGLARKLFMEMKEGEPHK</sequence>
<reference evidence="1 2" key="1">
    <citation type="submission" date="2015-07" db="EMBL/GenBank/DDBJ databases">
        <title>Emmonsia species relationships and genome sequence.</title>
        <authorList>
            <person name="Cuomo C.A."/>
            <person name="Schwartz I.S."/>
            <person name="Kenyon C."/>
            <person name="de Hoog G.S."/>
            <person name="Govender N.P."/>
            <person name="Botha A."/>
            <person name="Moreno L."/>
            <person name="de Vries M."/>
            <person name="Munoz J.F."/>
            <person name="Stielow J.B."/>
        </authorList>
    </citation>
    <scope>NUCLEOTIDE SEQUENCE [LARGE SCALE GENOMIC DNA]</scope>
    <source>
        <strain evidence="1 2">CBS 136260</strain>
    </source>
</reference>
<gene>
    <name evidence="1" type="ORF">ACJ72_08784</name>
</gene>
<evidence type="ECO:0000313" key="1">
    <source>
        <dbReference type="EMBL" id="OAX76923.1"/>
    </source>
</evidence>